<feature type="compositionally biased region" description="Low complexity" evidence="1">
    <location>
        <begin position="60"/>
        <end position="70"/>
    </location>
</feature>
<name>A0ABW6IKG8_9CYAN</name>
<organism evidence="2 3">
    <name type="scientific">Almyronema epifaneia S1</name>
    <dbReference type="NCBI Taxonomy" id="2991925"/>
    <lineage>
        <taxon>Bacteria</taxon>
        <taxon>Bacillati</taxon>
        <taxon>Cyanobacteriota</taxon>
        <taxon>Cyanophyceae</taxon>
        <taxon>Nodosilineales</taxon>
        <taxon>Nodosilineaceae</taxon>
        <taxon>Almyronema</taxon>
        <taxon>Almyronema epifaneia</taxon>
    </lineage>
</organism>
<evidence type="ECO:0000313" key="3">
    <source>
        <dbReference type="Proteomes" id="UP001600165"/>
    </source>
</evidence>
<protein>
    <submittedName>
        <fullName evidence="2">Uncharacterized protein</fullName>
    </submittedName>
</protein>
<evidence type="ECO:0000313" key="2">
    <source>
        <dbReference type="EMBL" id="MFE4108142.1"/>
    </source>
</evidence>
<comment type="caution">
    <text evidence="2">The sequence shown here is derived from an EMBL/GenBank/DDBJ whole genome shotgun (WGS) entry which is preliminary data.</text>
</comment>
<keyword evidence="3" id="KW-1185">Reference proteome</keyword>
<sequence>MKEKVESNPDTASTQDAKAVAESMLADKDNALEVDFDSDYEMAQQMTRSDIDTQSEETDTAATNSTSTNA</sequence>
<dbReference type="EMBL" id="JBHZOL010000100">
    <property type="protein sequence ID" value="MFE4108142.1"/>
    <property type="molecule type" value="Genomic_DNA"/>
</dbReference>
<proteinExistence type="predicted"/>
<dbReference type="Proteomes" id="UP001600165">
    <property type="component" value="Unassembled WGS sequence"/>
</dbReference>
<gene>
    <name evidence="2" type="ORF">ACFVKH_17805</name>
</gene>
<dbReference type="RefSeq" id="WP_377967566.1">
    <property type="nucleotide sequence ID" value="NZ_JBHZOL010000100.1"/>
</dbReference>
<evidence type="ECO:0000256" key="1">
    <source>
        <dbReference type="SAM" id="MobiDB-lite"/>
    </source>
</evidence>
<accession>A0ABW6IKG8</accession>
<feature type="region of interest" description="Disordered" evidence="1">
    <location>
        <begin position="40"/>
        <end position="70"/>
    </location>
</feature>
<reference evidence="2 3" key="1">
    <citation type="submission" date="2024-10" db="EMBL/GenBank/DDBJ databases">
        <authorList>
            <person name="Ratan Roy A."/>
            <person name="Morales Sandoval P.H."/>
            <person name="De Los Santos Villalobos S."/>
            <person name="Chakraborty S."/>
            <person name="Mukherjee J."/>
        </authorList>
    </citation>
    <scope>NUCLEOTIDE SEQUENCE [LARGE SCALE GENOMIC DNA]</scope>
    <source>
        <strain evidence="2 3">S1</strain>
    </source>
</reference>